<evidence type="ECO:0000313" key="3">
    <source>
        <dbReference type="Proteomes" id="UP000293300"/>
    </source>
</evidence>
<name>A0A4Q9Z1N1_9FLAO</name>
<dbReference type="InterPro" id="IPR034660">
    <property type="entry name" value="DinB/YfiT-like"/>
</dbReference>
<dbReference type="RefSeq" id="WP_131475571.1">
    <property type="nucleotide sequence ID" value="NZ_SJPE01000004.1"/>
</dbReference>
<dbReference type="AlphaFoldDB" id="A0A4Q9Z1N1"/>
<proteinExistence type="predicted"/>
<feature type="domain" description="DinB-like" evidence="1">
    <location>
        <begin position="12"/>
        <end position="150"/>
    </location>
</feature>
<dbReference type="EMBL" id="SJPE01000004">
    <property type="protein sequence ID" value="TBX70175.1"/>
    <property type="molecule type" value="Genomic_DNA"/>
</dbReference>
<evidence type="ECO:0000259" key="1">
    <source>
        <dbReference type="Pfam" id="PF12867"/>
    </source>
</evidence>
<dbReference type="Pfam" id="PF12867">
    <property type="entry name" value="DinB_2"/>
    <property type="match status" value="1"/>
</dbReference>
<keyword evidence="3" id="KW-1185">Reference proteome</keyword>
<gene>
    <name evidence="2" type="ORF">EZL74_05375</name>
</gene>
<comment type="caution">
    <text evidence="2">The sequence shown here is derived from an EMBL/GenBank/DDBJ whole genome shotgun (WGS) entry which is preliminary data.</text>
</comment>
<dbReference type="SUPFAM" id="SSF109854">
    <property type="entry name" value="DinB/YfiT-like putative metalloenzymes"/>
    <property type="match status" value="1"/>
</dbReference>
<reference evidence="2 3" key="1">
    <citation type="submission" date="2019-02" db="EMBL/GenBank/DDBJ databases">
        <title>Flavobacterium sp. RD-2-33 isolated from forest soil.</title>
        <authorList>
            <person name="Chaudhary D.K."/>
        </authorList>
    </citation>
    <scope>NUCLEOTIDE SEQUENCE [LARGE SCALE GENOMIC DNA]</scope>
    <source>
        <strain evidence="2 3">RD-2-33</strain>
    </source>
</reference>
<dbReference type="InterPro" id="IPR024775">
    <property type="entry name" value="DinB-like"/>
</dbReference>
<dbReference type="Gene3D" id="1.20.120.450">
    <property type="entry name" value="dinb family like domain"/>
    <property type="match status" value="1"/>
</dbReference>
<organism evidence="2 3">
    <name type="scientific">Flavobacterium silvisoli</name>
    <dbReference type="NCBI Taxonomy" id="2529433"/>
    <lineage>
        <taxon>Bacteria</taxon>
        <taxon>Pseudomonadati</taxon>
        <taxon>Bacteroidota</taxon>
        <taxon>Flavobacteriia</taxon>
        <taxon>Flavobacteriales</taxon>
        <taxon>Flavobacteriaceae</taxon>
        <taxon>Flavobacterium</taxon>
    </lineage>
</organism>
<dbReference type="OrthoDB" id="1434917at2"/>
<evidence type="ECO:0000313" key="2">
    <source>
        <dbReference type="EMBL" id="TBX70175.1"/>
    </source>
</evidence>
<dbReference type="Proteomes" id="UP000293300">
    <property type="component" value="Unassembled WGS sequence"/>
</dbReference>
<protein>
    <submittedName>
        <fullName evidence="2">DinB family protein</fullName>
    </submittedName>
</protein>
<sequence length="174" mass="20145">MPFDLEKAIEILTRTPEVLATLLTGLSDEWIYQNEGEETWSPFDVIGHLIHGEKTDWIQRIEIILDNGNDKEFKPFDRFAQFEESKGKNLEQLLNEFRDLRQQNLMILLSKPIDKETLALKGIHPAFGQVTLKQLLATWVAHDLGHLAQIARVMAKQYADEVGPWKEYLPILHK</sequence>
<accession>A0A4Q9Z1N1</accession>